<keyword evidence="5" id="KW-1185">Reference proteome</keyword>
<feature type="compositionally biased region" description="Low complexity" evidence="1">
    <location>
        <begin position="1020"/>
        <end position="1031"/>
    </location>
</feature>
<proteinExistence type="predicted"/>
<dbReference type="GO" id="GO:0005737">
    <property type="term" value="C:cytoplasm"/>
    <property type="evidence" value="ECO:0007669"/>
    <property type="project" value="TreeGrafter"/>
</dbReference>
<feature type="compositionally biased region" description="Basic and acidic residues" evidence="1">
    <location>
        <begin position="438"/>
        <end position="454"/>
    </location>
</feature>
<dbReference type="RefSeq" id="XP_003884435.1">
    <property type="nucleotide sequence ID" value="XM_003884386.1"/>
</dbReference>
<dbReference type="GO" id="GO:0032982">
    <property type="term" value="C:myosin filament"/>
    <property type="evidence" value="ECO:0007669"/>
    <property type="project" value="TreeGrafter"/>
</dbReference>
<feature type="compositionally biased region" description="Low complexity" evidence="1">
    <location>
        <begin position="602"/>
        <end position="611"/>
    </location>
</feature>
<feature type="compositionally biased region" description="Low complexity" evidence="1">
    <location>
        <begin position="525"/>
        <end position="535"/>
    </location>
</feature>
<dbReference type="PANTHER" id="PTHR45615">
    <property type="entry name" value="MYOSIN HEAVY CHAIN, NON-MUSCLE"/>
    <property type="match status" value="1"/>
</dbReference>
<dbReference type="VEuPathDB" id="ToxoDB:NCLIV_048340"/>
<reference evidence="4" key="4">
    <citation type="journal article" date="2015" name="PLoS ONE">
        <title>Comprehensive Evaluation of Toxoplasma gondii VEG and Neospora caninum LIV Genomes with Tachyzoite Stage Transcriptome and Proteome Defines Novel Transcript Features.</title>
        <authorList>
            <person name="Ramaprasad A."/>
            <person name="Mourier T."/>
            <person name="Naeem R."/>
            <person name="Malas T.B."/>
            <person name="Moussa E."/>
            <person name="Panigrahi A."/>
            <person name="Vermont S.J."/>
            <person name="Otto T.D."/>
            <person name="Wastling J."/>
            <person name="Pain A."/>
        </authorList>
    </citation>
    <scope>NUCLEOTIDE SEQUENCE</scope>
    <source>
        <strain evidence="4">Liverpool</strain>
    </source>
</reference>
<dbReference type="AlphaFoldDB" id="F0VMC7"/>
<feature type="domain" description="C2 NT-type" evidence="2">
    <location>
        <begin position="8"/>
        <end position="267"/>
    </location>
</feature>
<accession>F0VMC7</accession>
<feature type="compositionally biased region" description="Basic and acidic residues" evidence="1">
    <location>
        <begin position="1045"/>
        <end position="1073"/>
    </location>
</feature>
<dbReference type="OrthoDB" id="340336at2759"/>
<organism evidence="3 5">
    <name type="scientific">Neospora caninum (strain Liverpool)</name>
    <dbReference type="NCBI Taxonomy" id="572307"/>
    <lineage>
        <taxon>Eukaryota</taxon>
        <taxon>Sar</taxon>
        <taxon>Alveolata</taxon>
        <taxon>Apicomplexa</taxon>
        <taxon>Conoidasida</taxon>
        <taxon>Coccidia</taxon>
        <taxon>Eucoccidiorida</taxon>
        <taxon>Eimeriorina</taxon>
        <taxon>Sarcocystidae</taxon>
        <taxon>Neospora</taxon>
    </lineage>
</organism>
<protein>
    <submittedName>
        <fullName evidence="4">Pseudouridylate synthase 1, putative</fullName>
    </submittedName>
    <submittedName>
        <fullName evidence="3">Putative pseudouridylate synthase 1</fullName>
    </submittedName>
</protein>
<dbReference type="PANTHER" id="PTHR45615:SF40">
    <property type="entry name" value="MYOSIN HEAVY CHAIN, NON-MUSCLE"/>
    <property type="match status" value="1"/>
</dbReference>
<name>F0VMC7_NEOCL</name>
<dbReference type="eggNOG" id="ENOG502T1NN">
    <property type="taxonomic scope" value="Eukaryota"/>
</dbReference>
<dbReference type="InParanoid" id="F0VMC7"/>
<dbReference type="EMBL" id="LN714485">
    <property type="protein sequence ID" value="CEL69113.1"/>
    <property type="molecule type" value="Genomic_DNA"/>
</dbReference>
<evidence type="ECO:0000313" key="4">
    <source>
        <dbReference type="EMBL" id="CEL69113.1"/>
    </source>
</evidence>
<dbReference type="PROSITE" id="PS51840">
    <property type="entry name" value="C2_NT"/>
    <property type="match status" value="1"/>
</dbReference>
<evidence type="ECO:0000313" key="5">
    <source>
        <dbReference type="Proteomes" id="UP000007494"/>
    </source>
</evidence>
<dbReference type="GeneID" id="13442336"/>
<feature type="compositionally biased region" description="Polar residues" evidence="1">
    <location>
        <begin position="629"/>
        <end position="639"/>
    </location>
</feature>
<reference evidence="5" key="3">
    <citation type="journal article" date="2012" name="PLoS Pathog.">
        <title>Comparative genomics of the apicomplexan parasites Toxoplasma gondii and Neospora caninum: Coccidia differing in host range and transmission strategy.</title>
        <authorList>
            <person name="Reid A.J."/>
            <person name="Vermont S.J."/>
            <person name="Cotton J.A."/>
            <person name="Harris D."/>
            <person name="Hill-Cawthorne G.A."/>
            <person name="Konen-Waisman S."/>
            <person name="Latham S.M."/>
            <person name="Mourier T."/>
            <person name="Norton R."/>
            <person name="Quail M.A."/>
            <person name="Sanders M."/>
            <person name="Shanmugam D."/>
            <person name="Sohal A."/>
            <person name="Wasmuth J.D."/>
            <person name="Brunk B."/>
            <person name="Grigg M.E."/>
            <person name="Howard J.C."/>
            <person name="Parkinson J."/>
            <person name="Roos D.S."/>
            <person name="Trees A.J."/>
            <person name="Berriman M."/>
            <person name="Pain A."/>
            <person name="Wastling J.M."/>
        </authorList>
    </citation>
    <scope>NUCLEOTIDE SEQUENCE [LARGE SCALE GENOMIC DNA]</scope>
    <source>
        <strain evidence="5">Liverpool</strain>
    </source>
</reference>
<feature type="compositionally biased region" description="Low complexity" evidence="1">
    <location>
        <begin position="472"/>
        <end position="484"/>
    </location>
</feature>
<feature type="compositionally biased region" description="Low complexity" evidence="1">
    <location>
        <begin position="1199"/>
        <end position="1210"/>
    </location>
</feature>
<evidence type="ECO:0000256" key="1">
    <source>
        <dbReference type="SAM" id="MobiDB-lite"/>
    </source>
</evidence>
<reference evidence="3" key="1">
    <citation type="submission" date="2011-02" db="EMBL/GenBank/DDBJ databases">
        <authorList>
            <person name="Aslett M."/>
        </authorList>
    </citation>
    <scope>NUCLEOTIDE SEQUENCE</scope>
    <source>
        <strain evidence="3">Liverpool</strain>
    </source>
</reference>
<feature type="region of interest" description="Disordered" evidence="1">
    <location>
        <begin position="166"/>
        <end position="204"/>
    </location>
</feature>
<dbReference type="EMBL" id="FR823391">
    <property type="protein sequence ID" value="CBZ54405.1"/>
    <property type="molecule type" value="Genomic_DNA"/>
</dbReference>
<feature type="region of interest" description="Disordered" evidence="1">
    <location>
        <begin position="883"/>
        <end position="912"/>
    </location>
</feature>
<evidence type="ECO:0000259" key="2">
    <source>
        <dbReference type="PROSITE" id="PS51840"/>
    </source>
</evidence>
<feature type="region of interest" description="Disordered" evidence="1">
    <location>
        <begin position="1011"/>
        <end position="1222"/>
    </location>
</feature>
<sequence>MSRVLRGLKHIGQGSEKYRFSLHVESVNFHSKSEKTFATVEWLRGPKRCRGREVVVLSRGANNVQFAGQELVLIATLFRSKGGENEKNSEKTESSRLRKFSLRRNSSAVSEAATTAQAAETAGKEELDASATCLYLPKESKLQLVEVQESGRRSFRSFASSRSQGASLSSSLAAPTEGANPETSSSLSSRFRRGSSGKTTAPQPPAKLVLASNVLGECKLDLAQFVNARAAEGEDEKSMDAQQRVTLSLDKCEDANATVTFRVSWTLLGSALEGENDDAVSLHSGLVSLASEETFFKNPVAGSSSLLRVSPGPAVHHPAGKGTASLSASRQGESGGPEGGKATLSSLSGEDALSRGLSPKEKLRDLFARRPEARTDEGREKGEPTGNEKAKETEKEKGDEKAVEERGDTAKERHEREGEGKEDGGSRPLGAASVSEMLKARERSLAARKLEDSQRGLSVPGALATASPGPSPSSDISTSGSTLPVAAQSPLLGEPDRPGARTQGGVGQAKSLSSLLSRGVRKEPGAAGASTGGATPEESKVLQLLQRVSDLERRNEEHQRLLVKAQQALDAKESAERDEYEKKIRNLFSQIEELHSALANAQEQQLTTAQQLEEERAKVKPGAGDKTASGPTSLSPTSYGTLREELQQLKDQMKQAEQTHAEVETQYRMRQKQQQERIEDLQATLQQQQEEAHAERAALQALLREQQTAQETKDAAVNLLTRENQALEEQRETLRQRCEQQEQKLAQVQDRLTEETAARDKAERELTRLRTELGEKDGDEDPLRHQFLTLQQEVSELTATRDELRRQKERDEQAHLQQLHQLQEQLRLTRDQQQEHIHLVEQEKVTLRMQVIALEHEISLLPKKAAEGRFPEFHGDTKHALQPGVGEANQSPGDTAQTAGDAAAARERRETEKRTTQLIEELEMDLVKTKIELALAEQQRAEDLDLCKNKIASLKDTILSYAAVVSDLEVQVADLKLQAQSRDVFGSASGARRLRPIRSLKSFFRSASSRGQHTFDAARSSPSFISGVSSPQSPPLQSRGNGARGRREDNGKREGERGRSWPEPEAALRHGADGRQSSQVIVFDAAEDRVSAPPAKQEETNVRNSRGEYWGRSGLPPLPAHGSRSPRSSFRFRIRSSTRDGRRERSAEHERDQTQDRRRNSLGRHTDVSGPMENKHVLAPEQTRASCFVHMLNESDGPSSSRGSSSWASGRRARDTEMPACN</sequence>
<evidence type="ECO:0000313" key="3">
    <source>
        <dbReference type="EMBL" id="CBZ54405.1"/>
    </source>
</evidence>
<dbReference type="GO" id="GO:0051015">
    <property type="term" value="F:actin filament binding"/>
    <property type="evidence" value="ECO:0007669"/>
    <property type="project" value="TreeGrafter"/>
</dbReference>
<feature type="compositionally biased region" description="Basic and acidic residues" evidence="1">
    <location>
        <begin position="358"/>
        <end position="425"/>
    </location>
</feature>
<feature type="compositionally biased region" description="Basic and acidic residues" evidence="1">
    <location>
        <begin position="1086"/>
        <end position="1101"/>
    </location>
</feature>
<feature type="compositionally biased region" description="Basic and acidic residues" evidence="1">
    <location>
        <begin position="1137"/>
        <end position="1178"/>
    </location>
</feature>
<dbReference type="Proteomes" id="UP000007494">
    <property type="component" value="Chromosome X"/>
</dbReference>
<dbReference type="InterPro" id="IPR019448">
    <property type="entry name" value="NT-C2"/>
</dbReference>
<dbReference type="OMA" id="RARDTEM"/>
<dbReference type="GO" id="GO:0016460">
    <property type="term" value="C:myosin II complex"/>
    <property type="evidence" value="ECO:0007669"/>
    <property type="project" value="TreeGrafter"/>
</dbReference>
<dbReference type="GO" id="GO:0000146">
    <property type="term" value="F:microfilament motor activity"/>
    <property type="evidence" value="ECO:0007669"/>
    <property type="project" value="TreeGrafter"/>
</dbReference>
<feature type="compositionally biased region" description="Basic and acidic residues" evidence="1">
    <location>
        <begin position="1212"/>
        <end position="1222"/>
    </location>
</feature>
<feature type="region of interest" description="Disordered" evidence="1">
    <location>
        <begin position="308"/>
        <end position="541"/>
    </location>
</feature>
<gene>
    <name evidence="4" type="ORF">BN1204_048340</name>
    <name evidence="3" type="ORF">NCLIV_048340</name>
</gene>
<reference evidence="3" key="2">
    <citation type="submission" date="2011-03" db="EMBL/GenBank/DDBJ databases">
        <title>Comparative genomics and transcriptomics of Neospora caninum and Toxoplasma gondii.</title>
        <authorList>
            <person name="Reid A.J."/>
            <person name="Sohal A."/>
            <person name="Harris D."/>
            <person name="Quail M."/>
            <person name="Sanders M."/>
            <person name="Berriman M."/>
            <person name="Wastling J.M."/>
            <person name="Pain A."/>
        </authorList>
    </citation>
    <scope>NUCLEOTIDE SEQUENCE</scope>
    <source>
        <strain evidence="3">Liverpool</strain>
    </source>
</reference>
<feature type="region of interest" description="Disordered" evidence="1">
    <location>
        <begin position="602"/>
        <end position="639"/>
    </location>
</feature>
<feature type="compositionally biased region" description="Low complexity" evidence="1">
    <location>
        <begin position="893"/>
        <end position="903"/>
    </location>
</feature>